<accession>A0A3L7AL84</accession>
<gene>
    <name evidence="1" type="ORF">D9R14_05275</name>
</gene>
<comment type="caution">
    <text evidence="1">The sequence shown here is derived from an EMBL/GenBank/DDBJ whole genome shotgun (WGS) entry which is preliminary data.</text>
</comment>
<keyword evidence="2" id="KW-1185">Reference proteome</keyword>
<sequence>MVYLHIPKSAGVSFNNSLSEALGSAAVIAGFDHSLFGAFDAFDTLGPEVSATVYGPDVPLPAGADFIGGHFALSTLRRNYPVGNYCSVVREPVCRLISHWLYWRQFSDDALAPWGPDWARLVNLARRPLLEFLQAPEIACQTDNLVTRMLLWPDQRIPAGGFIPTGADSWLLIDALKALRRLHFVDHLENPQFAANVGRWIGRPFVMQRANETRRAHDGFPVDLDHELTPEALALLEHRSRLDLVLWREVVASRQPSESPDALRRRAIASVLERHRAVQA</sequence>
<reference evidence="1 2" key="1">
    <citation type="submission" date="2018-10" db="EMBL/GenBank/DDBJ databases">
        <title>Xanthobacter tagetidis genome sequencing and assembly.</title>
        <authorList>
            <person name="Maclea K.S."/>
            <person name="Goen A.E."/>
            <person name="Fatima S.A."/>
        </authorList>
    </citation>
    <scope>NUCLEOTIDE SEQUENCE [LARGE SCALE GENOMIC DNA]</scope>
    <source>
        <strain evidence="1 2">ATCC 700314</strain>
    </source>
</reference>
<proteinExistence type="predicted"/>
<protein>
    <recommendedName>
        <fullName evidence="3">Sulfotransferase family protein</fullName>
    </recommendedName>
</protein>
<evidence type="ECO:0000313" key="2">
    <source>
        <dbReference type="Proteomes" id="UP000269692"/>
    </source>
</evidence>
<name>A0A3L7AL84_9HYPH</name>
<organism evidence="1 2">
    <name type="scientific">Xanthobacter tagetidis</name>
    <dbReference type="NCBI Taxonomy" id="60216"/>
    <lineage>
        <taxon>Bacteria</taxon>
        <taxon>Pseudomonadati</taxon>
        <taxon>Pseudomonadota</taxon>
        <taxon>Alphaproteobacteria</taxon>
        <taxon>Hyphomicrobiales</taxon>
        <taxon>Xanthobacteraceae</taxon>
        <taxon>Xanthobacter</taxon>
    </lineage>
</organism>
<dbReference type="Gene3D" id="3.40.50.300">
    <property type="entry name" value="P-loop containing nucleotide triphosphate hydrolases"/>
    <property type="match status" value="1"/>
</dbReference>
<evidence type="ECO:0008006" key="3">
    <source>
        <dbReference type="Google" id="ProtNLM"/>
    </source>
</evidence>
<dbReference type="EMBL" id="RCTF01000003">
    <property type="protein sequence ID" value="RLP80470.1"/>
    <property type="molecule type" value="Genomic_DNA"/>
</dbReference>
<dbReference type="AlphaFoldDB" id="A0A3L7AL84"/>
<evidence type="ECO:0000313" key="1">
    <source>
        <dbReference type="EMBL" id="RLP80470.1"/>
    </source>
</evidence>
<dbReference type="Proteomes" id="UP000269692">
    <property type="component" value="Unassembled WGS sequence"/>
</dbReference>
<dbReference type="InterPro" id="IPR027417">
    <property type="entry name" value="P-loop_NTPase"/>
</dbReference>